<feature type="transmembrane region" description="Helical" evidence="6">
    <location>
        <begin position="252"/>
        <end position="271"/>
    </location>
</feature>
<proteinExistence type="predicted"/>
<evidence type="ECO:0000256" key="3">
    <source>
        <dbReference type="ARBA" id="ARBA00022692"/>
    </source>
</evidence>
<comment type="caution">
    <text evidence="7">The sequence shown here is derived from an EMBL/GenBank/DDBJ whole genome shotgun (WGS) entry which is preliminary data.</text>
</comment>
<name>A0ABP4T821_9MICO</name>
<organism evidence="7 8">
    <name type="scientific">Microbacterium lacus</name>
    <dbReference type="NCBI Taxonomy" id="415217"/>
    <lineage>
        <taxon>Bacteria</taxon>
        <taxon>Bacillati</taxon>
        <taxon>Actinomycetota</taxon>
        <taxon>Actinomycetes</taxon>
        <taxon>Micrococcales</taxon>
        <taxon>Microbacteriaceae</taxon>
        <taxon>Microbacterium</taxon>
    </lineage>
</organism>
<feature type="transmembrane region" description="Helical" evidence="6">
    <location>
        <begin position="172"/>
        <end position="193"/>
    </location>
</feature>
<evidence type="ECO:0000313" key="7">
    <source>
        <dbReference type="EMBL" id="GAA1683138.1"/>
    </source>
</evidence>
<feature type="transmembrane region" description="Helical" evidence="6">
    <location>
        <begin position="104"/>
        <end position="126"/>
    </location>
</feature>
<dbReference type="InterPro" id="IPR001851">
    <property type="entry name" value="ABC_transp_permease"/>
</dbReference>
<feature type="transmembrane region" description="Helical" evidence="6">
    <location>
        <begin position="54"/>
        <end position="73"/>
    </location>
</feature>
<keyword evidence="8" id="KW-1185">Reference proteome</keyword>
<dbReference type="PANTHER" id="PTHR32196">
    <property type="entry name" value="ABC TRANSPORTER PERMEASE PROTEIN YPHD-RELATED-RELATED"/>
    <property type="match status" value="1"/>
</dbReference>
<accession>A0ABP4T821</accession>
<keyword evidence="5 6" id="KW-0472">Membrane</keyword>
<keyword evidence="4 6" id="KW-1133">Transmembrane helix</keyword>
<evidence type="ECO:0000256" key="2">
    <source>
        <dbReference type="ARBA" id="ARBA00022475"/>
    </source>
</evidence>
<keyword evidence="3 6" id="KW-0812">Transmembrane</keyword>
<feature type="transmembrane region" description="Helical" evidence="6">
    <location>
        <begin position="80"/>
        <end position="98"/>
    </location>
</feature>
<dbReference type="EMBL" id="BAAAPK010000001">
    <property type="protein sequence ID" value="GAA1683138.1"/>
    <property type="molecule type" value="Genomic_DNA"/>
</dbReference>
<dbReference type="Pfam" id="PF02653">
    <property type="entry name" value="BPD_transp_2"/>
    <property type="match status" value="1"/>
</dbReference>
<dbReference type="Proteomes" id="UP001500596">
    <property type="component" value="Unassembled WGS sequence"/>
</dbReference>
<feature type="transmembrane region" description="Helical" evidence="6">
    <location>
        <begin position="221"/>
        <end position="240"/>
    </location>
</feature>
<feature type="transmembrane region" description="Helical" evidence="6">
    <location>
        <begin position="303"/>
        <end position="324"/>
    </location>
</feature>
<protein>
    <submittedName>
        <fullName evidence="7">ABC transporter permease</fullName>
    </submittedName>
</protein>
<reference evidence="8" key="1">
    <citation type="journal article" date="2019" name="Int. J. Syst. Evol. Microbiol.">
        <title>The Global Catalogue of Microorganisms (GCM) 10K type strain sequencing project: providing services to taxonomists for standard genome sequencing and annotation.</title>
        <authorList>
            <consortium name="The Broad Institute Genomics Platform"/>
            <consortium name="The Broad Institute Genome Sequencing Center for Infectious Disease"/>
            <person name="Wu L."/>
            <person name="Ma J."/>
        </authorList>
    </citation>
    <scope>NUCLEOTIDE SEQUENCE [LARGE SCALE GENOMIC DNA]</scope>
    <source>
        <strain evidence="8">JCM 15575</strain>
    </source>
</reference>
<dbReference type="RefSeq" id="WP_344055568.1">
    <property type="nucleotide sequence ID" value="NZ_BAAAPK010000001.1"/>
</dbReference>
<feature type="transmembrane region" description="Helical" evidence="6">
    <location>
        <begin position="133"/>
        <end position="152"/>
    </location>
</feature>
<dbReference type="CDD" id="cd06579">
    <property type="entry name" value="TM_PBP1_transp_AraH_like"/>
    <property type="match status" value="1"/>
</dbReference>
<gene>
    <name evidence="7" type="ORF">GCM10009807_28720</name>
</gene>
<evidence type="ECO:0000313" key="8">
    <source>
        <dbReference type="Proteomes" id="UP001500596"/>
    </source>
</evidence>
<evidence type="ECO:0000256" key="5">
    <source>
        <dbReference type="ARBA" id="ARBA00023136"/>
    </source>
</evidence>
<sequence>MTTTATTAAPRGTGRRIAQQAVGNYAIVIFLLVLIAVFSMVAPTLFPTWSNFQAIANNQAVPAILALAVILPLAAGEFDLSVGATLGFTSVLTAWASIGGVPLVPAILLGIGAGALIGAVNAFLVVKVRVSAFIATLGMGTLLSGGNLLLTNGSVLFEGIDEGLTVIARSRFLGLPLTFYYLIVIALILWILLERTPFGRYLAATGLGRAPARLAGVPTNAYLAIAFIGAGALAGVAGVLQTGTVGSASPSTGPAFLLPAYAAAFLGATTIRRGRFNVWGTMVGVLVLAVGVSGLNLLGAPFWVAPVFNGLALLLAVSFAAILAGRGRRGSAGA</sequence>
<feature type="transmembrane region" description="Helical" evidence="6">
    <location>
        <begin position="278"/>
        <end position="297"/>
    </location>
</feature>
<evidence type="ECO:0000256" key="4">
    <source>
        <dbReference type="ARBA" id="ARBA00022989"/>
    </source>
</evidence>
<feature type="transmembrane region" description="Helical" evidence="6">
    <location>
        <begin position="21"/>
        <end position="42"/>
    </location>
</feature>
<evidence type="ECO:0000256" key="1">
    <source>
        <dbReference type="ARBA" id="ARBA00004651"/>
    </source>
</evidence>
<evidence type="ECO:0000256" key="6">
    <source>
        <dbReference type="SAM" id="Phobius"/>
    </source>
</evidence>
<keyword evidence="2" id="KW-1003">Cell membrane</keyword>
<comment type="subcellular location">
    <subcellularLocation>
        <location evidence="1">Cell membrane</location>
        <topology evidence="1">Multi-pass membrane protein</topology>
    </subcellularLocation>
</comment>